<dbReference type="PROSITE" id="PS51737">
    <property type="entry name" value="RECOMBINASE_DNA_BIND"/>
    <property type="match status" value="1"/>
</dbReference>
<sequence length="482" mass="54985">MRSAAYIRVSTDEQVEKGNSLKEQKERLSAYCVAMGWEQPVFFEDDGFSAKDMRRPAAQEVISRVKNHDFDVVITSKLDRMSRDLLDMLQFVKLLEEHDCNYVSASEGFDTSTAVGRMVLQLLAIFAEFERERISERVKDNMMSLARNTDKALTRPCFGYNIIDGLYIVNIEEAKAVQIMANLAEQGHGYRMIAKTLNDKGYTTKKGKPWDQVNVKRVIRNRTIAGFMVYNARKSKNGKTVMRDPKEWIIKEDHHTAIIEKNRHDKILAILDSRKPANKHADSETYLLTGLIKCGHCGRNMKGSTARVRRTTASYDYYRYICSSYTLGYGCKYHAVHRDDLEKEIIGNINRLAETSSKELKILVAPSSTAIDEVEELKNQLTKINNRIQKQIEAYTNDLISASDLKVASERAEKEREKLSSKLEKALKRKVDAGDLKENASKLLGEIMGADRVKAKVAIRKLINKIEIYDGQNIEITWHALV</sequence>
<gene>
    <name evidence="8" type="ORF">ACE5LO_11760</name>
</gene>
<evidence type="ECO:0000259" key="7">
    <source>
        <dbReference type="PROSITE" id="PS51737"/>
    </source>
</evidence>
<keyword evidence="5" id="KW-0175">Coiled coil</keyword>
<dbReference type="InterPro" id="IPR011109">
    <property type="entry name" value="DNA_bind_recombinase_dom"/>
</dbReference>
<dbReference type="Gene3D" id="3.40.50.1390">
    <property type="entry name" value="Resolvase, N-terminal catalytic domain"/>
    <property type="match status" value="1"/>
</dbReference>
<feature type="coiled-coil region" evidence="5">
    <location>
        <begin position="367"/>
        <end position="429"/>
    </location>
</feature>
<dbReference type="InterPro" id="IPR036162">
    <property type="entry name" value="Resolvase-like_N_sf"/>
</dbReference>
<evidence type="ECO:0000256" key="5">
    <source>
        <dbReference type="SAM" id="Coils"/>
    </source>
</evidence>
<keyword evidence="1" id="KW-0229">DNA integration</keyword>
<dbReference type="Gene3D" id="3.90.1750.20">
    <property type="entry name" value="Putative Large Serine Recombinase, Chain B, Domain 2"/>
    <property type="match status" value="1"/>
</dbReference>
<dbReference type="InterPro" id="IPR050639">
    <property type="entry name" value="SSR_resolvase"/>
</dbReference>
<dbReference type="EMBL" id="JBHIRY010000009">
    <property type="protein sequence ID" value="MFB5761067.1"/>
    <property type="molecule type" value="Genomic_DNA"/>
</dbReference>
<dbReference type="SMART" id="SM00857">
    <property type="entry name" value="Resolvase"/>
    <property type="match status" value="1"/>
</dbReference>
<dbReference type="PROSITE" id="PS51736">
    <property type="entry name" value="RECOMBINASES_3"/>
    <property type="match status" value="1"/>
</dbReference>
<feature type="domain" description="Resolvase/invertase-type recombinase catalytic" evidence="6">
    <location>
        <begin position="2"/>
        <end position="149"/>
    </location>
</feature>
<name>A0ABV5C450_9BACL</name>
<dbReference type="Pfam" id="PF07508">
    <property type="entry name" value="Recombinase"/>
    <property type="match status" value="1"/>
</dbReference>
<dbReference type="Pfam" id="PF13408">
    <property type="entry name" value="Zn_ribbon_recom"/>
    <property type="match status" value="1"/>
</dbReference>
<evidence type="ECO:0000259" key="6">
    <source>
        <dbReference type="PROSITE" id="PS51736"/>
    </source>
</evidence>
<dbReference type="Pfam" id="PF00239">
    <property type="entry name" value="Resolvase"/>
    <property type="match status" value="1"/>
</dbReference>
<dbReference type="PANTHER" id="PTHR30461:SF23">
    <property type="entry name" value="DNA RECOMBINASE-RELATED"/>
    <property type="match status" value="1"/>
</dbReference>
<dbReference type="InterPro" id="IPR006118">
    <property type="entry name" value="Recombinase_CS"/>
</dbReference>
<dbReference type="InterPro" id="IPR038109">
    <property type="entry name" value="DNA_bind_recomb_sf"/>
</dbReference>
<evidence type="ECO:0000256" key="2">
    <source>
        <dbReference type="ARBA" id="ARBA00023125"/>
    </source>
</evidence>
<dbReference type="InterPro" id="IPR006119">
    <property type="entry name" value="Resolv_N"/>
</dbReference>
<dbReference type="RefSeq" id="WP_375520213.1">
    <property type="nucleotide sequence ID" value="NZ_JBHIRY010000009.1"/>
</dbReference>
<evidence type="ECO:0000313" key="8">
    <source>
        <dbReference type="EMBL" id="MFB5761067.1"/>
    </source>
</evidence>
<evidence type="ECO:0000256" key="4">
    <source>
        <dbReference type="PROSITE-ProRule" id="PRU10137"/>
    </source>
</evidence>
<dbReference type="InterPro" id="IPR025827">
    <property type="entry name" value="Zn_ribbon_recom_dom"/>
</dbReference>
<proteinExistence type="predicted"/>
<feature type="domain" description="Recombinase" evidence="7">
    <location>
        <begin position="157"/>
        <end position="277"/>
    </location>
</feature>
<keyword evidence="2" id="KW-0238">DNA-binding</keyword>
<keyword evidence="9" id="KW-1185">Reference proteome</keyword>
<reference evidence="8 9" key="1">
    <citation type="submission" date="2024-09" db="EMBL/GenBank/DDBJ databases">
        <title>Paenibacillus zeirhizospherea sp. nov., isolated from surface of the maize (Zea mays) roots in a horticulture field, Hungary.</title>
        <authorList>
            <person name="Marton D."/>
            <person name="Farkas M."/>
            <person name="Bedics A."/>
            <person name="Toth E."/>
            <person name="Tancsics A."/>
            <person name="Boka K."/>
            <person name="Marati G."/>
            <person name="Kriszt B."/>
            <person name="Cserhati M."/>
        </authorList>
    </citation>
    <scope>NUCLEOTIDE SEQUENCE [LARGE SCALE GENOMIC DNA]</scope>
    <source>
        <strain evidence="8 9">JCM 18446</strain>
    </source>
</reference>
<evidence type="ECO:0000313" key="9">
    <source>
        <dbReference type="Proteomes" id="UP001580430"/>
    </source>
</evidence>
<organism evidence="8 9">
    <name type="scientific">Paenibacillus medicaginis</name>
    <dbReference type="NCBI Taxonomy" id="1470560"/>
    <lineage>
        <taxon>Bacteria</taxon>
        <taxon>Bacillati</taxon>
        <taxon>Bacillota</taxon>
        <taxon>Bacilli</taxon>
        <taxon>Bacillales</taxon>
        <taxon>Paenibacillaceae</taxon>
        <taxon>Paenibacillus</taxon>
    </lineage>
</organism>
<comment type="caution">
    <text evidence="8">The sequence shown here is derived from an EMBL/GenBank/DDBJ whole genome shotgun (WGS) entry which is preliminary data.</text>
</comment>
<dbReference type="PANTHER" id="PTHR30461">
    <property type="entry name" value="DNA-INVERTASE FROM LAMBDOID PROPHAGE"/>
    <property type="match status" value="1"/>
</dbReference>
<protein>
    <submittedName>
        <fullName evidence="8">Recombinase family protein</fullName>
    </submittedName>
</protein>
<dbReference type="Proteomes" id="UP001580430">
    <property type="component" value="Unassembled WGS sequence"/>
</dbReference>
<keyword evidence="3" id="KW-0233">DNA recombination</keyword>
<dbReference type="CDD" id="cd00338">
    <property type="entry name" value="Ser_Recombinase"/>
    <property type="match status" value="1"/>
</dbReference>
<dbReference type="PROSITE" id="PS00397">
    <property type="entry name" value="RECOMBINASES_1"/>
    <property type="match status" value="1"/>
</dbReference>
<accession>A0ABV5C450</accession>
<evidence type="ECO:0000256" key="3">
    <source>
        <dbReference type="ARBA" id="ARBA00023172"/>
    </source>
</evidence>
<dbReference type="SUPFAM" id="SSF53041">
    <property type="entry name" value="Resolvase-like"/>
    <property type="match status" value="1"/>
</dbReference>
<evidence type="ECO:0000256" key="1">
    <source>
        <dbReference type="ARBA" id="ARBA00022908"/>
    </source>
</evidence>
<feature type="active site" description="O-(5'-phospho-DNA)-serine intermediate" evidence="4">
    <location>
        <position position="10"/>
    </location>
</feature>